<dbReference type="InParanoid" id="D6WHY1"/>
<organism evidence="2 3">
    <name type="scientific">Tribolium castaneum</name>
    <name type="common">Red flour beetle</name>
    <dbReference type="NCBI Taxonomy" id="7070"/>
    <lineage>
        <taxon>Eukaryota</taxon>
        <taxon>Metazoa</taxon>
        <taxon>Ecdysozoa</taxon>
        <taxon>Arthropoda</taxon>
        <taxon>Hexapoda</taxon>
        <taxon>Insecta</taxon>
        <taxon>Pterygota</taxon>
        <taxon>Neoptera</taxon>
        <taxon>Endopterygota</taxon>
        <taxon>Coleoptera</taxon>
        <taxon>Polyphaga</taxon>
        <taxon>Cucujiformia</taxon>
        <taxon>Tenebrionidae</taxon>
        <taxon>Tenebrionidae incertae sedis</taxon>
        <taxon>Tribolium</taxon>
    </lineage>
</organism>
<keyword evidence="1" id="KW-0732">Signal</keyword>
<gene>
    <name evidence="2" type="primary">AUGUSTUS-3.0.2_03590</name>
    <name evidence="2" type="ORF">TcasGA2_TC003590</name>
</gene>
<proteinExistence type="predicted"/>
<accession>D6WHY1</accession>
<dbReference type="KEGG" id="tca:103312594"/>
<evidence type="ECO:0000313" key="2">
    <source>
        <dbReference type="EMBL" id="EFA00711.1"/>
    </source>
</evidence>
<feature type="chain" id="PRO_5003089675" evidence="1">
    <location>
        <begin position="17"/>
        <end position="110"/>
    </location>
</feature>
<dbReference type="PhylomeDB" id="D6WHY1"/>
<name>D6WHY1_TRICA</name>
<protein>
    <submittedName>
        <fullName evidence="2">Uncharacterized protein</fullName>
    </submittedName>
</protein>
<feature type="signal peptide" evidence="1">
    <location>
        <begin position="1"/>
        <end position="16"/>
    </location>
</feature>
<evidence type="ECO:0000313" key="3">
    <source>
        <dbReference type="Proteomes" id="UP000007266"/>
    </source>
</evidence>
<dbReference type="eggNOG" id="ENOG502SGXU">
    <property type="taxonomic scope" value="Eukaryota"/>
</dbReference>
<reference evidence="2 3" key="2">
    <citation type="journal article" date="2010" name="Nucleic Acids Res.">
        <title>BeetleBase in 2010: revisions to provide comprehensive genomic information for Tribolium castaneum.</title>
        <authorList>
            <person name="Kim H.S."/>
            <person name="Murphy T."/>
            <person name="Xia J."/>
            <person name="Caragea D."/>
            <person name="Park Y."/>
            <person name="Beeman R.W."/>
            <person name="Lorenzen M.D."/>
            <person name="Butcher S."/>
            <person name="Manak J.R."/>
            <person name="Brown S.J."/>
        </authorList>
    </citation>
    <scope>GENOME REANNOTATION</scope>
    <source>
        <strain evidence="2 3">Georgia GA2</strain>
    </source>
</reference>
<dbReference type="HOGENOM" id="CLU_2174173_0_0_1"/>
<reference evidence="2 3" key="1">
    <citation type="journal article" date="2008" name="Nature">
        <title>The genome of the model beetle and pest Tribolium castaneum.</title>
        <authorList>
            <consortium name="Tribolium Genome Sequencing Consortium"/>
            <person name="Richards S."/>
            <person name="Gibbs R.A."/>
            <person name="Weinstock G.M."/>
            <person name="Brown S.J."/>
            <person name="Denell R."/>
            <person name="Beeman R.W."/>
            <person name="Gibbs R."/>
            <person name="Beeman R.W."/>
            <person name="Brown S.J."/>
            <person name="Bucher G."/>
            <person name="Friedrich M."/>
            <person name="Grimmelikhuijzen C.J."/>
            <person name="Klingler M."/>
            <person name="Lorenzen M."/>
            <person name="Richards S."/>
            <person name="Roth S."/>
            <person name="Schroder R."/>
            <person name="Tautz D."/>
            <person name="Zdobnov E.M."/>
            <person name="Muzny D."/>
            <person name="Gibbs R.A."/>
            <person name="Weinstock G.M."/>
            <person name="Attaway T."/>
            <person name="Bell S."/>
            <person name="Buhay C.J."/>
            <person name="Chandrabose M.N."/>
            <person name="Chavez D."/>
            <person name="Clerk-Blankenburg K.P."/>
            <person name="Cree A."/>
            <person name="Dao M."/>
            <person name="Davis C."/>
            <person name="Chacko J."/>
            <person name="Dinh H."/>
            <person name="Dugan-Rocha S."/>
            <person name="Fowler G."/>
            <person name="Garner T.T."/>
            <person name="Garnes J."/>
            <person name="Gnirke A."/>
            <person name="Hawes A."/>
            <person name="Hernandez J."/>
            <person name="Hines S."/>
            <person name="Holder M."/>
            <person name="Hume J."/>
            <person name="Jhangiani S.N."/>
            <person name="Joshi V."/>
            <person name="Khan Z.M."/>
            <person name="Jackson L."/>
            <person name="Kovar C."/>
            <person name="Kowis A."/>
            <person name="Lee S."/>
            <person name="Lewis L.R."/>
            <person name="Margolis J."/>
            <person name="Morgan M."/>
            <person name="Nazareth L.V."/>
            <person name="Nguyen N."/>
            <person name="Okwuonu G."/>
            <person name="Parker D."/>
            <person name="Richards S."/>
            <person name="Ruiz S.J."/>
            <person name="Santibanez J."/>
            <person name="Savard J."/>
            <person name="Scherer S.E."/>
            <person name="Schneider B."/>
            <person name="Sodergren E."/>
            <person name="Tautz D."/>
            <person name="Vattahil S."/>
            <person name="Villasana D."/>
            <person name="White C.S."/>
            <person name="Wright R."/>
            <person name="Park Y."/>
            <person name="Beeman R.W."/>
            <person name="Lord J."/>
            <person name="Oppert B."/>
            <person name="Lorenzen M."/>
            <person name="Brown S."/>
            <person name="Wang L."/>
            <person name="Savard J."/>
            <person name="Tautz D."/>
            <person name="Richards S."/>
            <person name="Weinstock G."/>
            <person name="Gibbs R.A."/>
            <person name="Liu Y."/>
            <person name="Worley K."/>
            <person name="Weinstock G."/>
            <person name="Elsik C.G."/>
            <person name="Reese J.T."/>
            <person name="Elhaik E."/>
            <person name="Landan G."/>
            <person name="Graur D."/>
            <person name="Arensburger P."/>
            <person name="Atkinson P."/>
            <person name="Beeman R.W."/>
            <person name="Beidler J."/>
            <person name="Brown S.J."/>
            <person name="Demuth J.P."/>
            <person name="Drury D.W."/>
            <person name="Du Y.Z."/>
            <person name="Fujiwara H."/>
            <person name="Lorenzen M."/>
            <person name="Maselli V."/>
            <person name="Osanai M."/>
            <person name="Park Y."/>
            <person name="Robertson H.M."/>
            <person name="Tu Z."/>
            <person name="Wang J.J."/>
            <person name="Wang S."/>
            <person name="Richards S."/>
            <person name="Song H."/>
            <person name="Zhang L."/>
            <person name="Sodergren E."/>
            <person name="Werner D."/>
            <person name="Stanke M."/>
            <person name="Morgenstern B."/>
            <person name="Solovyev V."/>
            <person name="Kosarev P."/>
            <person name="Brown G."/>
            <person name="Chen H.C."/>
            <person name="Ermolaeva O."/>
            <person name="Hlavina W."/>
            <person name="Kapustin Y."/>
            <person name="Kiryutin B."/>
            <person name="Kitts P."/>
            <person name="Maglott D."/>
            <person name="Pruitt K."/>
            <person name="Sapojnikov V."/>
            <person name="Souvorov A."/>
            <person name="Mackey A.J."/>
            <person name="Waterhouse R.M."/>
            <person name="Wyder S."/>
            <person name="Zdobnov E.M."/>
            <person name="Zdobnov E.M."/>
            <person name="Wyder S."/>
            <person name="Kriventseva E.V."/>
            <person name="Kadowaki T."/>
            <person name="Bork P."/>
            <person name="Aranda M."/>
            <person name="Bao R."/>
            <person name="Beermann A."/>
            <person name="Berns N."/>
            <person name="Bolognesi R."/>
            <person name="Bonneton F."/>
            <person name="Bopp D."/>
            <person name="Brown S.J."/>
            <person name="Bucher G."/>
            <person name="Butts T."/>
            <person name="Chaumot A."/>
            <person name="Denell R.E."/>
            <person name="Ferrier D.E."/>
            <person name="Friedrich M."/>
            <person name="Gordon C.M."/>
            <person name="Jindra M."/>
            <person name="Klingler M."/>
            <person name="Lan Q."/>
            <person name="Lattorff H.M."/>
            <person name="Laudet V."/>
            <person name="von Levetsow C."/>
            <person name="Liu Z."/>
            <person name="Lutz R."/>
            <person name="Lynch J.A."/>
            <person name="da Fonseca R.N."/>
            <person name="Posnien N."/>
            <person name="Reuter R."/>
            <person name="Roth S."/>
            <person name="Savard J."/>
            <person name="Schinko J.B."/>
            <person name="Schmitt C."/>
            <person name="Schoppmeier M."/>
            <person name="Schroder R."/>
            <person name="Shippy T.D."/>
            <person name="Simonnet F."/>
            <person name="Marques-Souza H."/>
            <person name="Tautz D."/>
            <person name="Tomoyasu Y."/>
            <person name="Trauner J."/>
            <person name="Van der Zee M."/>
            <person name="Vervoort M."/>
            <person name="Wittkopp N."/>
            <person name="Wimmer E.A."/>
            <person name="Yang X."/>
            <person name="Jones A.K."/>
            <person name="Sattelle D.B."/>
            <person name="Ebert P.R."/>
            <person name="Nelson D."/>
            <person name="Scott J.G."/>
            <person name="Beeman R.W."/>
            <person name="Muthukrishnan S."/>
            <person name="Kramer K.J."/>
            <person name="Arakane Y."/>
            <person name="Beeman R.W."/>
            <person name="Zhu Q."/>
            <person name="Hogenkamp D."/>
            <person name="Dixit R."/>
            <person name="Oppert B."/>
            <person name="Jiang H."/>
            <person name="Zou Z."/>
            <person name="Marshall J."/>
            <person name="Elpidina E."/>
            <person name="Vinokurov K."/>
            <person name="Oppert C."/>
            <person name="Zou Z."/>
            <person name="Evans J."/>
            <person name="Lu Z."/>
            <person name="Zhao P."/>
            <person name="Sumathipala N."/>
            <person name="Altincicek B."/>
            <person name="Vilcinskas A."/>
            <person name="Williams M."/>
            <person name="Hultmark D."/>
            <person name="Hetru C."/>
            <person name="Jiang H."/>
            <person name="Grimmelikhuijzen C.J."/>
            <person name="Hauser F."/>
            <person name="Cazzamali G."/>
            <person name="Williamson M."/>
            <person name="Park Y."/>
            <person name="Li B."/>
            <person name="Tanaka Y."/>
            <person name="Predel R."/>
            <person name="Neupert S."/>
            <person name="Schachtner J."/>
            <person name="Verleyen P."/>
            <person name="Raible F."/>
            <person name="Bork P."/>
            <person name="Friedrich M."/>
            <person name="Walden K.K."/>
            <person name="Robertson H.M."/>
            <person name="Angeli S."/>
            <person name="Foret S."/>
            <person name="Bucher G."/>
            <person name="Schuetz S."/>
            <person name="Maleszka R."/>
            <person name="Wimmer E.A."/>
            <person name="Beeman R.W."/>
            <person name="Lorenzen M."/>
            <person name="Tomoyasu Y."/>
            <person name="Miller S.C."/>
            <person name="Grossmann D."/>
            <person name="Bucher G."/>
        </authorList>
    </citation>
    <scope>NUCLEOTIDE SEQUENCE [LARGE SCALE GENOMIC DNA]</scope>
    <source>
        <strain evidence="2 3">Georgia GA2</strain>
    </source>
</reference>
<sequence>MRPVLVLVMIFSVSYARYLEPYNYGYPRPLVDFLNRLSLSDKIKRCGNTFDESCANLPIIGASSDESWLAHSSPGKRCANVWGESCINGGIIGGGSDQSWLQGDDNPGRR</sequence>
<dbReference type="Proteomes" id="UP000007266">
    <property type="component" value="Linkage group 3"/>
</dbReference>
<dbReference type="AlphaFoldDB" id="D6WHY1"/>
<dbReference type="OrthoDB" id="8178672at2759"/>
<dbReference type="EMBL" id="KQ971321">
    <property type="protein sequence ID" value="EFA00711.1"/>
    <property type="molecule type" value="Genomic_DNA"/>
</dbReference>
<keyword evidence="3" id="KW-1185">Reference proteome</keyword>
<evidence type="ECO:0000256" key="1">
    <source>
        <dbReference type="SAM" id="SignalP"/>
    </source>
</evidence>